<dbReference type="SUPFAM" id="SSF47661">
    <property type="entry name" value="t-snare proteins"/>
    <property type="match status" value="1"/>
</dbReference>
<dbReference type="GO" id="GO:0006888">
    <property type="term" value="P:endoplasmic reticulum to Golgi vesicle-mediated transport"/>
    <property type="evidence" value="ECO:0007669"/>
    <property type="project" value="TreeGrafter"/>
</dbReference>
<evidence type="ECO:0000256" key="4">
    <source>
        <dbReference type="ARBA" id="ARBA00022692"/>
    </source>
</evidence>
<feature type="transmembrane region" description="Helical" evidence="10">
    <location>
        <begin position="347"/>
        <end position="367"/>
    </location>
</feature>
<name>A0A1B6BXF3_9HEMI</name>
<feature type="region of interest" description="Disordered" evidence="9">
    <location>
        <begin position="1"/>
        <end position="21"/>
    </location>
</feature>
<feature type="coiled-coil region" evidence="8">
    <location>
        <begin position="307"/>
        <end position="334"/>
    </location>
</feature>
<gene>
    <name evidence="12" type="ORF">g.10371</name>
    <name evidence="13" type="ORF">g.10372</name>
</gene>
<evidence type="ECO:0000256" key="10">
    <source>
        <dbReference type="SAM" id="Phobius"/>
    </source>
</evidence>
<accession>A0A1B6BXF3</accession>
<dbReference type="GO" id="GO:0000139">
    <property type="term" value="C:Golgi membrane"/>
    <property type="evidence" value="ECO:0007669"/>
    <property type="project" value="TreeGrafter"/>
</dbReference>
<feature type="domain" description="T-SNARE coiled-coil homology" evidence="11">
    <location>
        <begin position="276"/>
        <end position="338"/>
    </location>
</feature>
<dbReference type="GO" id="GO:0006886">
    <property type="term" value="P:intracellular protein transport"/>
    <property type="evidence" value="ECO:0007669"/>
    <property type="project" value="InterPro"/>
</dbReference>
<evidence type="ECO:0000313" key="12">
    <source>
        <dbReference type="EMBL" id="JAS05635.1"/>
    </source>
</evidence>
<dbReference type="EMBL" id="GEDC01031663">
    <property type="protein sequence ID" value="JAS05635.1"/>
    <property type="molecule type" value="Transcribed_RNA"/>
</dbReference>
<protein>
    <recommendedName>
        <fullName evidence="11">t-SNARE coiled-coil homology domain-containing protein</fullName>
    </recommendedName>
</protein>
<dbReference type="PANTHER" id="PTHR19957">
    <property type="entry name" value="SYNTAXIN"/>
    <property type="match status" value="1"/>
</dbReference>
<dbReference type="SMART" id="SM00397">
    <property type="entry name" value="t_SNARE"/>
    <property type="match status" value="1"/>
</dbReference>
<evidence type="ECO:0000256" key="2">
    <source>
        <dbReference type="ARBA" id="ARBA00009063"/>
    </source>
</evidence>
<evidence type="ECO:0000256" key="1">
    <source>
        <dbReference type="ARBA" id="ARBA00004211"/>
    </source>
</evidence>
<keyword evidence="4 10" id="KW-0812">Transmembrane</keyword>
<dbReference type="GO" id="GO:0000149">
    <property type="term" value="F:SNARE binding"/>
    <property type="evidence" value="ECO:0007669"/>
    <property type="project" value="TreeGrafter"/>
</dbReference>
<evidence type="ECO:0000256" key="8">
    <source>
        <dbReference type="SAM" id="Coils"/>
    </source>
</evidence>
<keyword evidence="6 8" id="KW-0175">Coiled coil</keyword>
<sequence length="368" mass="41718">MTARRRRGGSESDQVPLLASNSVPDSATQVWTGLPSVSYNGPEHTDRQNRVSVSREIREYKKMTSRDRTLEFGNAVRSLASRQVVRAIAARDPRKAKHIQSYGEFMVIARTIGKNISSTYAKLEKLTLLAKRKSLFNDRPTEIQELTYIIKEDLNSLNQQIARLQEVSKTQKQMTQSGRQHLLSHSSSVVLALQSKLAAMSTEFKLVLEVRTESLKQAKSRRDQFSQGIVSSSLPPSAMSGHHQGSVLLADEQVSIDLEPRHQMQSQALVYHDETDQYLTSRAETMQNIESTIVELGGIFQQLAHMVKEQEEMVERIDANVSDAELNVESAHNEILKYFQSVTSNRWLMIKIFAVLIFFFIFFVVFLA</sequence>
<comment type="similarity">
    <text evidence="2">Belongs to the syntaxin family.</text>
</comment>
<dbReference type="GO" id="GO:0005484">
    <property type="term" value="F:SNAP receptor activity"/>
    <property type="evidence" value="ECO:0007669"/>
    <property type="project" value="InterPro"/>
</dbReference>
<dbReference type="PROSITE" id="PS00914">
    <property type="entry name" value="SYNTAXIN"/>
    <property type="match status" value="1"/>
</dbReference>
<proteinExistence type="inferred from homology"/>
<dbReference type="Gene3D" id="1.20.58.70">
    <property type="match status" value="1"/>
</dbReference>
<dbReference type="Pfam" id="PF05739">
    <property type="entry name" value="SNARE"/>
    <property type="match status" value="1"/>
</dbReference>
<dbReference type="PANTHER" id="PTHR19957:SF3">
    <property type="entry name" value="SYNTAXIN-5"/>
    <property type="match status" value="1"/>
</dbReference>
<dbReference type="AlphaFoldDB" id="A0A1B6BXF3"/>
<dbReference type="GO" id="GO:0048278">
    <property type="term" value="P:vesicle docking"/>
    <property type="evidence" value="ECO:0007669"/>
    <property type="project" value="TreeGrafter"/>
</dbReference>
<dbReference type="EMBL" id="GEDC01001151">
    <property type="protein sequence ID" value="JAS36147.1"/>
    <property type="molecule type" value="Transcribed_RNA"/>
</dbReference>
<keyword evidence="5 10" id="KW-1133">Transmembrane helix</keyword>
<evidence type="ECO:0000256" key="7">
    <source>
        <dbReference type="ARBA" id="ARBA00023136"/>
    </source>
</evidence>
<evidence type="ECO:0000256" key="9">
    <source>
        <dbReference type="SAM" id="MobiDB-lite"/>
    </source>
</evidence>
<evidence type="ECO:0000256" key="6">
    <source>
        <dbReference type="ARBA" id="ARBA00023054"/>
    </source>
</evidence>
<dbReference type="InterPro" id="IPR000727">
    <property type="entry name" value="T_SNARE_dom"/>
</dbReference>
<keyword evidence="7 10" id="KW-0472">Membrane</keyword>
<dbReference type="GO" id="GO:0006906">
    <property type="term" value="P:vesicle fusion"/>
    <property type="evidence" value="ECO:0007669"/>
    <property type="project" value="TreeGrafter"/>
</dbReference>
<organism evidence="12">
    <name type="scientific">Clastoptera arizonana</name>
    <name type="common">Arizona spittle bug</name>
    <dbReference type="NCBI Taxonomy" id="38151"/>
    <lineage>
        <taxon>Eukaryota</taxon>
        <taxon>Metazoa</taxon>
        <taxon>Ecdysozoa</taxon>
        <taxon>Arthropoda</taxon>
        <taxon>Hexapoda</taxon>
        <taxon>Insecta</taxon>
        <taxon>Pterygota</taxon>
        <taxon>Neoptera</taxon>
        <taxon>Paraneoptera</taxon>
        <taxon>Hemiptera</taxon>
        <taxon>Auchenorrhyncha</taxon>
        <taxon>Cercopoidea</taxon>
        <taxon>Clastopteridae</taxon>
        <taxon>Clastoptera</taxon>
    </lineage>
</organism>
<evidence type="ECO:0000259" key="11">
    <source>
        <dbReference type="PROSITE" id="PS50192"/>
    </source>
</evidence>
<dbReference type="GO" id="GO:0031201">
    <property type="term" value="C:SNARE complex"/>
    <property type="evidence" value="ECO:0007669"/>
    <property type="project" value="TreeGrafter"/>
</dbReference>
<dbReference type="InterPro" id="IPR010989">
    <property type="entry name" value="SNARE"/>
</dbReference>
<dbReference type="PROSITE" id="PS50192">
    <property type="entry name" value="T_SNARE"/>
    <property type="match status" value="1"/>
</dbReference>
<evidence type="ECO:0000313" key="13">
    <source>
        <dbReference type="EMBL" id="JAS36147.1"/>
    </source>
</evidence>
<evidence type="ECO:0000256" key="5">
    <source>
        <dbReference type="ARBA" id="ARBA00022989"/>
    </source>
</evidence>
<reference evidence="12" key="1">
    <citation type="submission" date="2015-12" db="EMBL/GenBank/DDBJ databases">
        <title>De novo transcriptome assembly of four potential Pierce s Disease insect vectors from Arizona vineyards.</title>
        <authorList>
            <person name="Tassone E.E."/>
        </authorList>
    </citation>
    <scope>NUCLEOTIDE SEQUENCE</scope>
</reference>
<dbReference type="CDD" id="cd15844">
    <property type="entry name" value="SNARE_syntaxin5"/>
    <property type="match status" value="1"/>
</dbReference>
<dbReference type="InterPro" id="IPR045242">
    <property type="entry name" value="Syntaxin"/>
</dbReference>
<dbReference type="InterPro" id="IPR006012">
    <property type="entry name" value="Syntaxin/epimorphin_CS"/>
</dbReference>
<evidence type="ECO:0000256" key="3">
    <source>
        <dbReference type="ARBA" id="ARBA00022448"/>
    </source>
</evidence>
<comment type="subcellular location">
    <subcellularLocation>
        <location evidence="1">Membrane</location>
        <topology evidence="1">Single-pass type IV membrane protein</topology>
    </subcellularLocation>
</comment>
<keyword evidence="3" id="KW-0813">Transport</keyword>